<proteinExistence type="predicted"/>
<dbReference type="AlphaFoldDB" id="A0A847TZ57"/>
<reference evidence="2" key="1">
    <citation type="submission" date="2019-12" db="EMBL/GenBank/DDBJ databases">
        <title>Haloferax alexandrinus strain pws11.</title>
        <authorList>
            <person name="Verma D.K."/>
            <person name="Gopal K."/>
            <person name="Prasad E.S."/>
        </authorList>
    </citation>
    <scope>NUCLEOTIDE SEQUENCE</scope>
    <source>
        <strain evidence="2">Pws11</strain>
    </source>
</reference>
<evidence type="ECO:0000313" key="3">
    <source>
        <dbReference type="Proteomes" id="UP000619835"/>
    </source>
</evidence>
<gene>
    <name evidence="2" type="ORF">GOC85_14900</name>
</gene>
<feature type="domain" description="DUF8166" evidence="1">
    <location>
        <begin position="4"/>
        <end position="205"/>
    </location>
</feature>
<evidence type="ECO:0000313" key="2">
    <source>
        <dbReference type="EMBL" id="NLV03854.1"/>
    </source>
</evidence>
<dbReference type="Pfam" id="PF26500">
    <property type="entry name" value="DUF8166"/>
    <property type="match status" value="1"/>
</dbReference>
<accession>A0A847TZ57</accession>
<protein>
    <recommendedName>
        <fullName evidence="1">DUF8166 domain-containing protein</fullName>
    </recommendedName>
</protein>
<name>A0A847TZ57_HALVO</name>
<organism evidence="2 3">
    <name type="scientific">Haloferax volcanii</name>
    <name type="common">Halobacterium volcanii</name>
    <dbReference type="NCBI Taxonomy" id="2246"/>
    <lineage>
        <taxon>Archaea</taxon>
        <taxon>Methanobacteriati</taxon>
        <taxon>Methanobacteriota</taxon>
        <taxon>Stenosarchaea group</taxon>
        <taxon>Halobacteria</taxon>
        <taxon>Halobacteriales</taxon>
        <taxon>Haloferacaceae</taxon>
        <taxon>Haloferax</taxon>
    </lineage>
</organism>
<sequence length="206" mass="23641">MMNEDDMELGKIVGSKSHIDYVCEIYNDSVREESPDPTDYEFGQFVYIEKEIQDRSCCFIGVIYDTQIVDPDQGRTGPNLSQPEEQEIFQPSYVDEKQVLAGIALLGHVTVEDGEIEEADHSIPRWTLEVDDVVAKLPEEDMVEFHEVDGEVKLEYYQRMVDVAEGFAEDILSQILERLKQEKPGEADALDVIQRNLEWQTKMEGM</sequence>
<dbReference type="EMBL" id="WOWC01000001">
    <property type="protein sequence ID" value="NLV03854.1"/>
    <property type="molecule type" value="Genomic_DNA"/>
</dbReference>
<dbReference type="Proteomes" id="UP000619835">
    <property type="component" value="Unassembled WGS sequence"/>
</dbReference>
<evidence type="ECO:0000259" key="1">
    <source>
        <dbReference type="Pfam" id="PF26500"/>
    </source>
</evidence>
<dbReference type="InterPro" id="IPR058479">
    <property type="entry name" value="DUF8166"/>
</dbReference>
<comment type="caution">
    <text evidence="2">The sequence shown here is derived from an EMBL/GenBank/DDBJ whole genome shotgun (WGS) entry which is preliminary data.</text>
</comment>